<gene>
    <name evidence="1" type="ORF">P5673_027478</name>
</gene>
<reference evidence="1" key="1">
    <citation type="journal article" date="2023" name="G3 (Bethesda)">
        <title>Whole genome assembly and annotation of the endangered Caribbean coral Acropora cervicornis.</title>
        <authorList>
            <person name="Selwyn J.D."/>
            <person name="Vollmer S.V."/>
        </authorList>
    </citation>
    <scope>NUCLEOTIDE SEQUENCE</scope>
    <source>
        <strain evidence="1">K2</strain>
    </source>
</reference>
<protein>
    <recommendedName>
        <fullName evidence="3">BEN domain-containing protein</fullName>
    </recommendedName>
</protein>
<reference evidence="1" key="2">
    <citation type="journal article" date="2023" name="Science">
        <title>Genomic signatures of disease resistance in endangered staghorn corals.</title>
        <authorList>
            <person name="Vollmer S.V."/>
            <person name="Selwyn J.D."/>
            <person name="Despard B.A."/>
            <person name="Roesel C.L."/>
        </authorList>
    </citation>
    <scope>NUCLEOTIDE SEQUENCE</scope>
    <source>
        <strain evidence="1">K2</strain>
    </source>
</reference>
<dbReference type="EMBL" id="JARQWQ010000095">
    <property type="protein sequence ID" value="KAK2551685.1"/>
    <property type="molecule type" value="Genomic_DNA"/>
</dbReference>
<keyword evidence="2" id="KW-1185">Reference proteome</keyword>
<evidence type="ECO:0000313" key="2">
    <source>
        <dbReference type="Proteomes" id="UP001249851"/>
    </source>
</evidence>
<evidence type="ECO:0008006" key="3">
    <source>
        <dbReference type="Google" id="ProtNLM"/>
    </source>
</evidence>
<dbReference type="Proteomes" id="UP001249851">
    <property type="component" value="Unassembled WGS sequence"/>
</dbReference>
<name>A0AAD9PZ04_ACRCE</name>
<accession>A0AAD9PZ04</accession>
<dbReference type="AlphaFoldDB" id="A0AAD9PZ04"/>
<comment type="caution">
    <text evidence="1">The sequence shown here is derived from an EMBL/GenBank/DDBJ whole genome shotgun (WGS) entry which is preliminary data.</text>
</comment>
<sequence length="234" mass="25868">MLDRTDRKTSAIEAEAGPTSHAYERSCCPMCELQASEAAVQTDFPNIMKDLKEQDRNCSKIISETPPQAPPSAVSPPLIIPEPPVHRTFPVTSQNQPMAFSKITCPQPQMRPPLSTVDSNAQALCSTLSLGPTDDQKCKVEALVLMGTQMVPSAMVCINVLFSGEELANGNTAGSNAYRPLDNLKLYFLASVLRHKYKSPMFAELWEDVKANINTRCRGKTRTVLRKLQKQIKF</sequence>
<organism evidence="1 2">
    <name type="scientific">Acropora cervicornis</name>
    <name type="common">Staghorn coral</name>
    <dbReference type="NCBI Taxonomy" id="6130"/>
    <lineage>
        <taxon>Eukaryota</taxon>
        <taxon>Metazoa</taxon>
        <taxon>Cnidaria</taxon>
        <taxon>Anthozoa</taxon>
        <taxon>Hexacorallia</taxon>
        <taxon>Scleractinia</taxon>
        <taxon>Astrocoeniina</taxon>
        <taxon>Acroporidae</taxon>
        <taxon>Acropora</taxon>
    </lineage>
</organism>
<proteinExistence type="predicted"/>
<evidence type="ECO:0000313" key="1">
    <source>
        <dbReference type="EMBL" id="KAK2551685.1"/>
    </source>
</evidence>